<dbReference type="EMBL" id="JAAKZV010000154">
    <property type="protein sequence ID" value="NGN67657.1"/>
    <property type="molecule type" value="Genomic_DNA"/>
</dbReference>
<feature type="non-terminal residue" evidence="1">
    <location>
        <position position="1"/>
    </location>
</feature>
<accession>A0A6G4U8M9</accession>
<keyword evidence="1" id="KW-0413">Isomerase</keyword>
<evidence type="ECO:0000313" key="2">
    <source>
        <dbReference type="Proteomes" id="UP000481583"/>
    </source>
</evidence>
<dbReference type="AlphaFoldDB" id="A0A6G4U8M9"/>
<reference evidence="1 2" key="1">
    <citation type="submission" date="2020-02" db="EMBL/GenBank/DDBJ databases">
        <title>Whole-genome analyses of novel actinobacteria.</title>
        <authorList>
            <person name="Sahin N."/>
        </authorList>
    </citation>
    <scope>NUCLEOTIDE SEQUENCE [LARGE SCALE GENOMIC DNA]</scope>
    <source>
        <strain evidence="1 2">A7024</strain>
    </source>
</reference>
<dbReference type="Proteomes" id="UP000481583">
    <property type="component" value="Unassembled WGS sequence"/>
</dbReference>
<organism evidence="1 2">
    <name type="scientific">Streptomyces coryli</name>
    <dbReference type="NCBI Taxonomy" id="1128680"/>
    <lineage>
        <taxon>Bacteria</taxon>
        <taxon>Bacillati</taxon>
        <taxon>Actinomycetota</taxon>
        <taxon>Actinomycetes</taxon>
        <taxon>Kitasatosporales</taxon>
        <taxon>Streptomycetaceae</taxon>
        <taxon>Streptomyces</taxon>
    </lineage>
</organism>
<evidence type="ECO:0000313" key="1">
    <source>
        <dbReference type="EMBL" id="NGN67657.1"/>
    </source>
</evidence>
<sequence>AKGAPGPSPTIPAWEAHFAAARRRAGAEQAMAVRVLLLQAARADTDAATRIYERGDTAERIAVLTALPHLEPGDDALPLVHDALRTNDTRLVAAALGPYGAEHLPAHDWRQAVLKCLFTGVPVDQLHDLADRARDDAELARMLRDYAAEREAAGRDVPPDLHRVLSLTAVSAASAEGAAAPAVNEEG</sequence>
<comment type="caution">
    <text evidence="1">The sequence shown here is derived from an EMBL/GenBank/DDBJ whole genome shotgun (WGS) entry which is preliminary data.</text>
</comment>
<dbReference type="GO" id="GO:0016853">
    <property type="term" value="F:isomerase activity"/>
    <property type="evidence" value="ECO:0007669"/>
    <property type="project" value="UniProtKB-KW"/>
</dbReference>
<proteinExistence type="predicted"/>
<protein>
    <submittedName>
        <fullName evidence="1">Sugar phosphate isomerase</fullName>
    </submittedName>
</protein>
<gene>
    <name evidence="1" type="ORF">G5C51_27620</name>
</gene>
<dbReference type="InterPro" id="IPR047715">
    <property type="entry name" value="EboA_dom"/>
</dbReference>
<dbReference type="NCBIfam" id="NF035938">
    <property type="entry name" value="EboA_domain"/>
    <property type="match status" value="1"/>
</dbReference>
<name>A0A6G4U8M9_9ACTN</name>
<keyword evidence="2" id="KW-1185">Reference proteome</keyword>
<dbReference type="RefSeq" id="WP_165240948.1">
    <property type="nucleotide sequence ID" value="NZ_JAAKZV010000154.1"/>
</dbReference>